<evidence type="ECO:0000256" key="1">
    <source>
        <dbReference type="ARBA" id="ARBA00000085"/>
    </source>
</evidence>
<evidence type="ECO:0000256" key="6">
    <source>
        <dbReference type="ARBA" id="ARBA00022777"/>
    </source>
</evidence>
<keyword evidence="9" id="KW-0472">Membrane</keyword>
<feature type="transmembrane region" description="Helical" evidence="9">
    <location>
        <begin position="148"/>
        <end position="170"/>
    </location>
</feature>
<accession>U2KT62</accession>
<evidence type="ECO:0000256" key="5">
    <source>
        <dbReference type="ARBA" id="ARBA00022741"/>
    </source>
</evidence>
<keyword evidence="5" id="KW-0547">Nucleotide-binding</keyword>
<sequence length="387" mass="43405">MQWTDRIHQIKILLVLGTVFVAVASLAVAHFLISDLEQEERKKMEVWAEAMNTLNNADEWTDLNLVLKVLNGNTTIPVIVMDRAGNVQTFRNLDIPADSSADRLRQVAAIGMRLRAEGRCIRIDIDGTAGKDYIEVCYDDSRMLKLSAVYPFVQLGAVIILIVAAVVALLTSKRAEQNRVWAGLSKETAHQLGTPISSLMAWTEILRERYPQDELIPEIDSDVKRLQLIADRFSKIGSTPESVPANLNELIAHVVDYMSRRTSDKVCFELHLPSEEVTVNLNVQLFEWVIENLCKNAVDALDGTGTIIIGIIQVGNRVLIDVTDTGKGIRKKDVRHVFRPGFTTKQRGWGLGLPLAKRIVEDYHHGKIRVKESEPGHGTTFRIELRN</sequence>
<evidence type="ECO:0000256" key="8">
    <source>
        <dbReference type="ARBA" id="ARBA00023012"/>
    </source>
</evidence>
<dbReference type="InterPro" id="IPR003661">
    <property type="entry name" value="HisK_dim/P_dom"/>
</dbReference>
<dbReference type="EC" id="2.7.13.3" evidence="2"/>
<dbReference type="Pfam" id="PF02518">
    <property type="entry name" value="HATPase_c"/>
    <property type="match status" value="1"/>
</dbReference>
<evidence type="ECO:0000256" key="7">
    <source>
        <dbReference type="ARBA" id="ARBA00022840"/>
    </source>
</evidence>
<dbReference type="PROSITE" id="PS50109">
    <property type="entry name" value="HIS_KIN"/>
    <property type="match status" value="1"/>
</dbReference>
<reference evidence="11 12" key="1">
    <citation type="submission" date="2013-08" db="EMBL/GenBank/DDBJ databases">
        <authorList>
            <person name="Durkin A.S."/>
            <person name="Haft D.R."/>
            <person name="McCorrison J."/>
            <person name="Torralba M."/>
            <person name="Gillis M."/>
            <person name="Haft D.H."/>
            <person name="Methe B."/>
            <person name="Sutton G."/>
            <person name="Nelson K.E."/>
        </authorList>
    </citation>
    <scope>NUCLEOTIDE SEQUENCE [LARGE SCALE GENOMIC DNA]</scope>
    <source>
        <strain evidence="11 12">F0068</strain>
    </source>
</reference>
<comment type="catalytic activity">
    <reaction evidence="1">
        <text>ATP + protein L-histidine = ADP + protein N-phospho-L-histidine.</text>
        <dbReference type="EC" id="2.7.13.3"/>
    </reaction>
</comment>
<dbReference type="InterPro" id="IPR003594">
    <property type="entry name" value="HATPase_dom"/>
</dbReference>
<dbReference type="GO" id="GO:0000155">
    <property type="term" value="F:phosphorelay sensor kinase activity"/>
    <property type="evidence" value="ECO:0007669"/>
    <property type="project" value="InterPro"/>
</dbReference>
<dbReference type="InterPro" id="IPR036890">
    <property type="entry name" value="HATPase_C_sf"/>
</dbReference>
<evidence type="ECO:0000256" key="9">
    <source>
        <dbReference type="SAM" id="Phobius"/>
    </source>
</evidence>
<keyword evidence="4" id="KW-0808">Transferase</keyword>
<organism evidence="11 12">
    <name type="scientific">Hoylesella pleuritidis F0068</name>
    <dbReference type="NCBI Taxonomy" id="1081904"/>
    <lineage>
        <taxon>Bacteria</taxon>
        <taxon>Pseudomonadati</taxon>
        <taxon>Bacteroidota</taxon>
        <taxon>Bacteroidia</taxon>
        <taxon>Bacteroidales</taxon>
        <taxon>Prevotellaceae</taxon>
        <taxon>Hoylesella</taxon>
    </lineage>
</organism>
<dbReference type="AlphaFoldDB" id="U2KT62"/>
<comment type="caution">
    <text evidence="11">The sequence shown here is derived from an EMBL/GenBank/DDBJ whole genome shotgun (WGS) entry which is preliminary data.</text>
</comment>
<dbReference type="Proteomes" id="UP000016600">
    <property type="component" value="Unassembled WGS sequence"/>
</dbReference>
<dbReference type="PANTHER" id="PTHR43065:SF10">
    <property type="entry name" value="PEROXIDE STRESS-ACTIVATED HISTIDINE KINASE MAK3"/>
    <property type="match status" value="1"/>
</dbReference>
<feature type="domain" description="Histidine kinase" evidence="10">
    <location>
        <begin position="187"/>
        <end position="387"/>
    </location>
</feature>
<evidence type="ECO:0000313" key="12">
    <source>
        <dbReference type="Proteomes" id="UP000016600"/>
    </source>
</evidence>
<feature type="transmembrane region" description="Helical" evidence="9">
    <location>
        <begin position="12"/>
        <end position="33"/>
    </location>
</feature>
<evidence type="ECO:0000313" key="11">
    <source>
        <dbReference type="EMBL" id="ERK01657.1"/>
    </source>
</evidence>
<dbReference type="InterPro" id="IPR004358">
    <property type="entry name" value="Sig_transdc_His_kin-like_C"/>
</dbReference>
<dbReference type="PANTHER" id="PTHR43065">
    <property type="entry name" value="SENSOR HISTIDINE KINASE"/>
    <property type="match status" value="1"/>
</dbReference>
<dbReference type="SMART" id="SM00387">
    <property type="entry name" value="HATPase_c"/>
    <property type="match status" value="1"/>
</dbReference>
<dbReference type="RefSeq" id="WP_021583787.1">
    <property type="nucleotide sequence ID" value="NZ_AWET01000024.1"/>
</dbReference>
<proteinExistence type="predicted"/>
<dbReference type="PRINTS" id="PR00344">
    <property type="entry name" value="BCTRLSENSOR"/>
</dbReference>
<keyword evidence="9" id="KW-1133">Transmembrane helix</keyword>
<gene>
    <name evidence="11" type="ORF">HMPREF1218_1468</name>
</gene>
<keyword evidence="9" id="KW-0812">Transmembrane</keyword>
<dbReference type="GO" id="GO:0005524">
    <property type="term" value="F:ATP binding"/>
    <property type="evidence" value="ECO:0007669"/>
    <property type="project" value="UniProtKB-KW"/>
</dbReference>
<dbReference type="SUPFAM" id="SSF55874">
    <property type="entry name" value="ATPase domain of HSP90 chaperone/DNA topoisomerase II/histidine kinase"/>
    <property type="match status" value="1"/>
</dbReference>
<dbReference type="PATRIC" id="fig|1081904.3.peg.1120"/>
<keyword evidence="7" id="KW-0067">ATP-binding</keyword>
<keyword evidence="3" id="KW-0597">Phosphoprotein</keyword>
<dbReference type="EMBL" id="AWET01000024">
    <property type="protein sequence ID" value="ERK01657.1"/>
    <property type="molecule type" value="Genomic_DNA"/>
</dbReference>
<keyword evidence="12" id="KW-1185">Reference proteome</keyword>
<keyword evidence="8" id="KW-0902">Two-component regulatory system</keyword>
<dbReference type="Gene3D" id="3.30.565.10">
    <property type="entry name" value="Histidine kinase-like ATPase, C-terminal domain"/>
    <property type="match status" value="1"/>
</dbReference>
<protein>
    <recommendedName>
        <fullName evidence="2">histidine kinase</fullName>
        <ecNumber evidence="2">2.7.13.3</ecNumber>
    </recommendedName>
</protein>
<dbReference type="CDD" id="cd00082">
    <property type="entry name" value="HisKA"/>
    <property type="match status" value="1"/>
</dbReference>
<name>U2KT62_9BACT</name>
<keyword evidence="6" id="KW-0418">Kinase</keyword>
<evidence type="ECO:0000256" key="2">
    <source>
        <dbReference type="ARBA" id="ARBA00012438"/>
    </source>
</evidence>
<evidence type="ECO:0000256" key="4">
    <source>
        <dbReference type="ARBA" id="ARBA00022679"/>
    </source>
</evidence>
<evidence type="ECO:0000259" key="10">
    <source>
        <dbReference type="PROSITE" id="PS50109"/>
    </source>
</evidence>
<dbReference type="InterPro" id="IPR005467">
    <property type="entry name" value="His_kinase_dom"/>
</dbReference>
<evidence type="ECO:0000256" key="3">
    <source>
        <dbReference type="ARBA" id="ARBA00022553"/>
    </source>
</evidence>